<organism evidence="3">
    <name type="scientific">uncultured Caudovirales phage</name>
    <dbReference type="NCBI Taxonomy" id="2100421"/>
    <lineage>
        <taxon>Viruses</taxon>
        <taxon>Duplodnaviria</taxon>
        <taxon>Heunggongvirae</taxon>
        <taxon>Uroviricota</taxon>
        <taxon>Caudoviricetes</taxon>
        <taxon>Peduoviridae</taxon>
        <taxon>Maltschvirus</taxon>
        <taxon>Maltschvirus maltsch</taxon>
    </lineage>
</organism>
<sequence>MKTLDLIALANGLLQAPATPAAPPTAAAEAQAKADRLGLLNAVIAKSKDEADRLRAELESTGLKEIEGQLYRVAFAECKGATRTDWKAVAEKLKPSRQLVNAHTSTGKSSTRMTVTARPTH</sequence>
<evidence type="ECO:0000313" key="3">
    <source>
        <dbReference type="EMBL" id="CAB5224286.1"/>
    </source>
</evidence>
<evidence type="ECO:0000256" key="1">
    <source>
        <dbReference type="SAM" id="Coils"/>
    </source>
</evidence>
<proteinExistence type="predicted"/>
<feature type="region of interest" description="Disordered" evidence="2">
    <location>
        <begin position="101"/>
        <end position="121"/>
    </location>
</feature>
<gene>
    <name evidence="3" type="ORF">UFOVP393_50</name>
</gene>
<keyword evidence="1" id="KW-0175">Coiled coil</keyword>
<feature type="coiled-coil region" evidence="1">
    <location>
        <begin position="37"/>
        <end position="64"/>
    </location>
</feature>
<name>A0A6J7X4L0_9CAUD</name>
<dbReference type="EMBL" id="LR798335">
    <property type="protein sequence ID" value="CAB5224286.1"/>
    <property type="molecule type" value="Genomic_DNA"/>
</dbReference>
<evidence type="ECO:0000256" key="2">
    <source>
        <dbReference type="SAM" id="MobiDB-lite"/>
    </source>
</evidence>
<protein>
    <submittedName>
        <fullName evidence="3">Uncharacterized protein</fullName>
    </submittedName>
</protein>
<accession>A0A6J7X4L0</accession>
<reference evidence="3" key="1">
    <citation type="submission" date="2020-05" db="EMBL/GenBank/DDBJ databases">
        <authorList>
            <person name="Chiriac C."/>
            <person name="Salcher M."/>
            <person name="Ghai R."/>
            <person name="Kavagutti S V."/>
        </authorList>
    </citation>
    <scope>NUCLEOTIDE SEQUENCE</scope>
</reference>